<gene>
    <name evidence="1" type="ORF">Ae201684_012376</name>
</gene>
<accession>A0A6G0WRI0</accession>
<sequence>MDISPPREKKKKKVSKKKQMQVLQQRIYNLENCLSNRKRYTTTLMPWEEVAKALKEDTLEQVRANRTLKREVEMQKELYAALTAWISRMTPSRKTPSVYEETWQHSHLLKGNDYSRRTAQNWIVQQSYHNTQRAMAHLPFPDSTETYIDVQMLMNEDGNAFQIHCFSQHVVSFTLEQVSSAFWVAENSFTEYRRSRALPTFEQLGSYSQGDLRYDCEDQPNTATQKMRNNCLHGRIRDEDRTTVVCRTIITDEAFPMLDSSVWTMDIKQWTVADRIGPHATRLRTFYTIDHPKTIKGTVPMEEIANLFGLPYDGQFLFKLSERMRISQTFQRELFHEHLEKVLDIMS</sequence>
<dbReference type="Proteomes" id="UP000481153">
    <property type="component" value="Unassembled WGS sequence"/>
</dbReference>
<evidence type="ECO:0000313" key="2">
    <source>
        <dbReference type="Proteomes" id="UP000481153"/>
    </source>
</evidence>
<protein>
    <recommendedName>
        <fullName evidence="3">START domain-containing protein</fullName>
    </recommendedName>
</protein>
<reference evidence="1 2" key="1">
    <citation type="submission" date="2019-07" db="EMBL/GenBank/DDBJ databases">
        <title>Genomics analysis of Aphanomyces spp. identifies a new class of oomycete effector associated with host adaptation.</title>
        <authorList>
            <person name="Gaulin E."/>
        </authorList>
    </citation>
    <scope>NUCLEOTIDE SEQUENCE [LARGE SCALE GENOMIC DNA]</scope>
    <source>
        <strain evidence="1 2">ATCC 201684</strain>
    </source>
</reference>
<evidence type="ECO:0008006" key="3">
    <source>
        <dbReference type="Google" id="ProtNLM"/>
    </source>
</evidence>
<dbReference type="AlphaFoldDB" id="A0A6G0WRI0"/>
<name>A0A6G0WRI0_9STRA</name>
<organism evidence="1 2">
    <name type="scientific">Aphanomyces euteiches</name>
    <dbReference type="NCBI Taxonomy" id="100861"/>
    <lineage>
        <taxon>Eukaryota</taxon>
        <taxon>Sar</taxon>
        <taxon>Stramenopiles</taxon>
        <taxon>Oomycota</taxon>
        <taxon>Saprolegniomycetes</taxon>
        <taxon>Saprolegniales</taxon>
        <taxon>Verrucalvaceae</taxon>
        <taxon>Aphanomyces</taxon>
    </lineage>
</organism>
<dbReference type="VEuPathDB" id="FungiDB:AeMF1_003323"/>
<proteinExistence type="predicted"/>
<keyword evidence="2" id="KW-1185">Reference proteome</keyword>
<evidence type="ECO:0000313" key="1">
    <source>
        <dbReference type="EMBL" id="KAF0730080.1"/>
    </source>
</evidence>
<dbReference type="EMBL" id="VJMJ01000156">
    <property type="protein sequence ID" value="KAF0730080.1"/>
    <property type="molecule type" value="Genomic_DNA"/>
</dbReference>
<comment type="caution">
    <text evidence="1">The sequence shown here is derived from an EMBL/GenBank/DDBJ whole genome shotgun (WGS) entry which is preliminary data.</text>
</comment>